<feature type="domain" description="Integrase catalytic" evidence="1">
    <location>
        <begin position="150"/>
        <end position="263"/>
    </location>
</feature>
<dbReference type="GO" id="GO:0003676">
    <property type="term" value="F:nucleic acid binding"/>
    <property type="evidence" value="ECO:0007669"/>
    <property type="project" value="InterPro"/>
</dbReference>
<dbReference type="OrthoDB" id="1430630at2759"/>
<gene>
    <name evidence="2" type="ORF">BSL78_24900</name>
</gene>
<proteinExistence type="predicted"/>
<dbReference type="EMBL" id="MRZV01001381">
    <property type="protein sequence ID" value="PIK38263.1"/>
    <property type="molecule type" value="Genomic_DNA"/>
</dbReference>
<dbReference type="Proteomes" id="UP000230750">
    <property type="component" value="Unassembled WGS sequence"/>
</dbReference>
<evidence type="ECO:0000313" key="3">
    <source>
        <dbReference type="Proteomes" id="UP000230750"/>
    </source>
</evidence>
<dbReference type="InterPro" id="IPR001584">
    <property type="entry name" value="Integrase_cat-core"/>
</dbReference>
<dbReference type="GO" id="GO:0015074">
    <property type="term" value="P:DNA integration"/>
    <property type="evidence" value="ECO:0007669"/>
    <property type="project" value="InterPro"/>
</dbReference>
<dbReference type="InterPro" id="IPR012337">
    <property type="entry name" value="RNaseH-like_sf"/>
</dbReference>
<dbReference type="InterPro" id="IPR036397">
    <property type="entry name" value="RNaseH_sf"/>
</dbReference>
<dbReference type="PROSITE" id="PS50994">
    <property type="entry name" value="INTEGRASE"/>
    <property type="match status" value="1"/>
</dbReference>
<accession>A0A2G8JRB1</accession>
<keyword evidence="3" id="KW-1185">Reference proteome</keyword>
<dbReference type="Gene3D" id="3.30.420.10">
    <property type="entry name" value="Ribonuclease H-like superfamily/Ribonuclease H"/>
    <property type="match status" value="1"/>
</dbReference>
<evidence type="ECO:0000259" key="1">
    <source>
        <dbReference type="PROSITE" id="PS50994"/>
    </source>
</evidence>
<organism evidence="2 3">
    <name type="scientific">Stichopus japonicus</name>
    <name type="common">Sea cucumber</name>
    <dbReference type="NCBI Taxonomy" id="307972"/>
    <lineage>
        <taxon>Eukaryota</taxon>
        <taxon>Metazoa</taxon>
        <taxon>Echinodermata</taxon>
        <taxon>Eleutherozoa</taxon>
        <taxon>Echinozoa</taxon>
        <taxon>Holothuroidea</taxon>
        <taxon>Aspidochirotacea</taxon>
        <taxon>Aspidochirotida</taxon>
        <taxon>Stichopodidae</taxon>
        <taxon>Apostichopus</taxon>
    </lineage>
</organism>
<name>A0A2G8JRB1_STIJA</name>
<comment type="caution">
    <text evidence="2">The sequence shown here is derived from an EMBL/GenBank/DDBJ whole genome shotgun (WGS) entry which is preliminary data.</text>
</comment>
<protein>
    <recommendedName>
        <fullName evidence="1">Integrase catalytic domain-containing protein</fullName>
    </recommendedName>
</protein>
<dbReference type="SUPFAM" id="SSF53098">
    <property type="entry name" value="Ribonuclease H-like"/>
    <property type="match status" value="1"/>
</dbReference>
<dbReference type="PANTHER" id="PTHR35046">
    <property type="entry name" value="ZINC KNUCKLE (CCHC-TYPE) FAMILY PROTEIN"/>
    <property type="match status" value="1"/>
</dbReference>
<evidence type="ECO:0000313" key="2">
    <source>
        <dbReference type="EMBL" id="PIK38263.1"/>
    </source>
</evidence>
<reference evidence="2 3" key="1">
    <citation type="journal article" date="2017" name="PLoS Biol.">
        <title>The sea cucumber genome provides insights into morphological evolution and visceral regeneration.</title>
        <authorList>
            <person name="Zhang X."/>
            <person name="Sun L."/>
            <person name="Yuan J."/>
            <person name="Sun Y."/>
            <person name="Gao Y."/>
            <person name="Zhang L."/>
            <person name="Li S."/>
            <person name="Dai H."/>
            <person name="Hamel J.F."/>
            <person name="Liu C."/>
            <person name="Yu Y."/>
            <person name="Liu S."/>
            <person name="Lin W."/>
            <person name="Guo K."/>
            <person name="Jin S."/>
            <person name="Xu P."/>
            <person name="Storey K.B."/>
            <person name="Huan P."/>
            <person name="Zhang T."/>
            <person name="Zhou Y."/>
            <person name="Zhang J."/>
            <person name="Lin C."/>
            <person name="Li X."/>
            <person name="Xing L."/>
            <person name="Huo D."/>
            <person name="Sun M."/>
            <person name="Wang L."/>
            <person name="Mercier A."/>
            <person name="Li F."/>
            <person name="Yang H."/>
            <person name="Xiang J."/>
        </authorList>
    </citation>
    <scope>NUCLEOTIDE SEQUENCE [LARGE SCALE GENOMIC DNA]</scope>
    <source>
        <strain evidence="2">Shaxun</strain>
        <tissue evidence="2">Muscle</tissue>
    </source>
</reference>
<sequence length="277" mass="31435">MILTLLRATRSVAQGVMEVYIHEGFLFRKEGCAYHRIIKGAYHPRSSWRRTHGPLWCRQDSSSGQGALLLATHQEDSRSSLCKCITCKKAKSRVQPHGLYLPLPIPPSMGGYINGLCSRSAQDQPQRCNLCSGGQILQDGHFIPCANVNDATQTAELFFREIVRLHGVPRTIVSDRDTKFLSHFWRTLWRKLGTKLLFSTTCHPQTDGQTEVVNRTLSTLLRTTLGKNLKTWVECLPFIEFAYNRAVHSATKKTPFEVVYGFNPLTPLEQTHCHQQR</sequence>
<dbReference type="PANTHER" id="PTHR35046:SF9">
    <property type="entry name" value="RNA-DIRECTED DNA POLYMERASE"/>
    <property type="match status" value="1"/>
</dbReference>
<dbReference type="AlphaFoldDB" id="A0A2G8JRB1"/>